<evidence type="ECO:0000313" key="1">
    <source>
        <dbReference type="EMBL" id="DAE16917.1"/>
    </source>
</evidence>
<name>A0A8S5QDR3_9CAUD</name>
<proteinExistence type="predicted"/>
<dbReference type="GO" id="GO:0006281">
    <property type="term" value="P:DNA repair"/>
    <property type="evidence" value="ECO:0007669"/>
    <property type="project" value="InterPro"/>
</dbReference>
<dbReference type="InterPro" id="IPR008822">
    <property type="entry name" value="Endonuclease_RusA-like"/>
</dbReference>
<dbReference type="Gene3D" id="3.30.1330.70">
    <property type="entry name" value="Holliday junction resolvase RusA"/>
    <property type="match status" value="1"/>
</dbReference>
<sequence length="158" mass="18474">MISTQCLLDLGIKNDYKKFWFTVPGAIVGKGRPRFTTQGKFVRAYTPKKTRDYEQKIAMCYRKTTSYQSDKALRVKIFAYREIPKSTTKKLRSWLLDKTFLCTVKPDIDNIIKVVLDALNNVAYYDDIQVCELVIIREFAENECLKICLEEIGERRPK</sequence>
<dbReference type="GO" id="GO:0006310">
    <property type="term" value="P:DNA recombination"/>
    <property type="evidence" value="ECO:0007669"/>
    <property type="project" value="InterPro"/>
</dbReference>
<reference evidence="1" key="1">
    <citation type="journal article" date="2021" name="Proc. Natl. Acad. Sci. U.S.A.">
        <title>A Catalog of Tens of Thousands of Viruses from Human Metagenomes Reveals Hidden Associations with Chronic Diseases.</title>
        <authorList>
            <person name="Tisza M.J."/>
            <person name="Buck C.B."/>
        </authorList>
    </citation>
    <scope>NUCLEOTIDE SEQUENCE</scope>
    <source>
        <strain evidence="1">CtHhH6</strain>
    </source>
</reference>
<dbReference type="GO" id="GO:0000287">
    <property type="term" value="F:magnesium ion binding"/>
    <property type="evidence" value="ECO:0007669"/>
    <property type="project" value="InterPro"/>
</dbReference>
<organism evidence="1">
    <name type="scientific">Siphoviridae sp. ctHhH6</name>
    <dbReference type="NCBI Taxonomy" id="2825422"/>
    <lineage>
        <taxon>Viruses</taxon>
        <taxon>Duplodnaviria</taxon>
        <taxon>Heunggongvirae</taxon>
        <taxon>Uroviricota</taxon>
        <taxon>Caudoviricetes</taxon>
    </lineage>
</organism>
<dbReference type="InterPro" id="IPR036614">
    <property type="entry name" value="RusA-like_sf"/>
</dbReference>
<protein>
    <submittedName>
        <fullName evidence="1">Endodeoxyribonuclease RusA</fullName>
    </submittedName>
</protein>
<accession>A0A8S5QDR3</accession>
<dbReference type="SUPFAM" id="SSF103084">
    <property type="entry name" value="Holliday junction resolvase RusA"/>
    <property type="match status" value="1"/>
</dbReference>
<dbReference type="EMBL" id="BK015633">
    <property type="protein sequence ID" value="DAE16917.1"/>
    <property type="molecule type" value="Genomic_DNA"/>
</dbReference>
<dbReference type="Pfam" id="PF05866">
    <property type="entry name" value="RusA"/>
    <property type="match status" value="1"/>
</dbReference>